<dbReference type="EMBL" id="CDMC01000004">
    <property type="protein sequence ID" value="CEL03858.1"/>
    <property type="molecule type" value="Genomic_DNA"/>
</dbReference>
<proteinExistence type="predicted"/>
<feature type="region of interest" description="Disordered" evidence="1">
    <location>
        <begin position="344"/>
        <end position="386"/>
    </location>
</feature>
<dbReference type="OrthoDB" id="4502952at2759"/>
<organism evidence="2 3">
    <name type="scientific">Aspergillus calidoustus</name>
    <dbReference type="NCBI Taxonomy" id="454130"/>
    <lineage>
        <taxon>Eukaryota</taxon>
        <taxon>Fungi</taxon>
        <taxon>Dikarya</taxon>
        <taxon>Ascomycota</taxon>
        <taxon>Pezizomycotina</taxon>
        <taxon>Eurotiomycetes</taxon>
        <taxon>Eurotiomycetidae</taxon>
        <taxon>Eurotiales</taxon>
        <taxon>Aspergillaceae</taxon>
        <taxon>Aspergillus</taxon>
        <taxon>Aspergillus subgen. Nidulantes</taxon>
    </lineage>
</organism>
<evidence type="ECO:0000256" key="1">
    <source>
        <dbReference type="SAM" id="MobiDB-lite"/>
    </source>
</evidence>
<gene>
    <name evidence="2" type="ORF">ASPCAL04997</name>
</gene>
<keyword evidence="3" id="KW-1185">Reference proteome</keyword>
<dbReference type="OMA" id="NTGHNVL"/>
<protein>
    <submittedName>
        <fullName evidence="2">Uncharacterized protein</fullName>
    </submittedName>
</protein>
<evidence type="ECO:0000313" key="3">
    <source>
        <dbReference type="Proteomes" id="UP000054771"/>
    </source>
</evidence>
<dbReference type="AlphaFoldDB" id="A0A0U5FW76"/>
<accession>A0A0U5FW76</accession>
<dbReference type="Proteomes" id="UP000054771">
    <property type="component" value="Unassembled WGS sequence"/>
</dbReference>
<evidence type="ECO:0000313" key="2">
    <source>
        <dbReference type="EMBL" id="CEL03858.1"/>
    </source>
</evidence>
<reference evidence="3" key="1">
    <citation type="journal article" date="2016" name="Genome Announc.">
        <title>Draft genome sequences of fungus Aspergillus calidoustus.</title>
        <authorList>
            <person name="Horn F."/>
            <person name="Linde J."/>
            <person name="Mattern D.J."/>
            <person name="Walther G."/>
            <person name="Guthke R."/>
            <person name="Scherlach K."/>
            <person name="Martin K."/>
            <person name="Brakhage A.A."/>
            <person name="Petzke L."/>
            <person name="Valiante V."/>
        </authorList>
    </citation>
    <scope>NUCLEOTIDE SEQUENCE [LARGE SCALE GENOMIC DNA]</scope>
    <source>
        <strain evidence="3">SF006504</strain>
    </source>
</reference>
<name>A0A0U5FW76_ASPCI</name>
<sequence>MVDIGGIIGYTTTTGVEALTILNKWLDSKETAIAWYGKDAEDFLRERSGGIKLVRNKFANPEISHVFTIQKEDWQVVMEEALPAAHTWYRKRKDESGECSWLPLYWSCRDQLGKVRVLQSADVALASIGLVSGLPAARLDLWGLVVMAYSNGARARVATAEGGGFNATLLCRHFILTISQSNVNAPTIGHLEPREHPAESHESLTVDESRYLLEYGHTFSPQGVTTAWVLNGQNSDPPPSELIDSRSDPLLKRTVLDTFQTSTLKDKFQLGIMDYWEAWAKFMAPQEYKSGKDNLATQAEPCKAAETFGHVCARQVILDNNVIREIQILQELMIEIGRLSYESERSEDGRRPSNSHLSSDNNQRSNDDDQPENNDRRSSSSPPSNDKLLTSDIVSILKRIHGLVVKALWRLKLLFLYETIDLVDNLNRYEVLYGFKLYGNLIKTMTKSHLLHGCMDNTRPGLDAKQELSTLLDCHFAILARARMLNYCQQIHVTLSVRNTGHNVLLS</sequence>